<dbReference type="PANTHER" id="PTHR39431">
    <property type="entry name" value="FRPA/C-RELATED PROTEIN"/>
    <property type="match status" value="1"/>
</dbReference>
<dbReference type="EMBL" id="FNDG01000043">
    <property type="protein sequence ID" value="SDJ07159.1"/>
    <property type="molecule type" value="Genomic_DNA"/>
</dbReference>
<feature type="non-terminal residue" evidence="4">
    <location>
        <position position="803"/>
    </location>
</feature>
<feature type="transmembrane region" description="Helical" evidence="2">
    <location>
        <begin position="137"/>
        <end position="157"/>
    </location>
</feature>
<keyword evidence="2" id="KW-0812">Transmembrane</keyword>
<sequence length="803" mass="84766">MTDQTVASDVNVHEVAWGSILATLETFAFASAKQLDDWAIAAQNRALANLDKLNLSEDLLNKVRQSTLSESFKANYSKIMAGLQAEIALELDNAKSMANSNLKNASVSAMMGRVMAGAGLALSGASIYQAAQTGDKTALGSAVIGSFAGALLGTFMVSSATTVVGGAALALAAALVSFGVVEFIVPDSWKSSVGEFYSDAADAFGELLDWLDPNGLISDLQETFKDALGTVSPLILDLDGDGVETIARSAGVNFDHDGNGFAELSGWVGKDDGLLVWDRNDNGLIDSGAELFGNFTKLGNGQNAANGFLALSELDSNGDDKVDSSDELFEQLKIWKDSNSNGKVDNGELSSLSDWHVKSLGLSYTSKNLTDAQGNKVLQVGQYVNTDGVVRAMNDIWFSKDEARSVEIGDVEVSQEIASLPNVSGFGHVSSLHRAMALDESGALGHLVSLYVNETDRALRSAMLDDIIFHWAGVEQYAPNSRGEFISDGRKLYALEKFLGQAFIQGSGTNAGLPNPGPNASAIILEAYVKVVKYVDESLMYAVHVAPYLSEFRLSLGGDGFTLAANDAIHKLEANYEVSPLKSIVDLVSLMNHEASKYVSGLDRLLEVFAAGLSSSELSAVESFFKNFKLGSSLDDSIINTGQVDYIVKGLAGSDVISTGSGNDQISGGTGDDVLSGGNGNDTYLYARGDGNDTIAERQSYGTADQLKLTDINSNEVTLVRAGNDVKVVIAESSPGAGDAGSILLKDTLDNFYSTGVERVVFADGSVWDRAQLVERVINASQTSGNDTIIGTNVDNVLQGGRG</sequence>
<name>A0A1G8QQW9_9GAMM</name>
<dbReference type="Pfam" id="PF06594">
    <property type="entry name" value="HCBP_related"/>
    <property type="match status" value="1"/>
</dbReference>
<dbReference type="InterPro" id="IPR011049">
    <property type="entry name" value="Serralysin-like_metalloprot_C"/>
</dbReference>
<accession>A0A1G8QQW9</accession>
<dbReference type="Pfam" id="PF00353">
    <property type="entry name" value="HemolysinCabind"/>
    <property type="match status" value="2"/>
</dbReference>
<dbReference type="Proteomes" id="UP000198606">
    <property type="component" value="Unassembled WGS sequence"/>
</dbReference>
<dbReference type="Gene3D" id="2.150.10.10">
    <property type="entry name" value="Serralysin-like metalloprotease, C-terminal"/>
    <property type="match status" value="1"/>
</dbReference>
<keyword evidence="2" id="KW-1133">Transmembrane helix</keyword>
<dbReference type="PRINTS" id="PR00313">
    <property type="entry name" value="CABNDNGRPT"/>
</dbReference>
<protein>
    <submittedName>
        <fullName evidence="4">Haemolysin-type calcium binding protein related domain-containing protein</fullName>
    </submittedName>
</protein>
<feature type="domain" description="Haemolysin-type calcium binding-related" evidence="3">
    <location>
        <begin position="741"/>
        <end position="772"/>
    </location>
</feature>
<evidence type="ECO:0000259" key="3">
    <source>
        <dbReference type="Pfam" id="PF06594"/>
    </source>
</evidence>
<dbReference type="GO" id="GO:0005509">
    <property type="term" value="F:calcium ion binding"/>
    <property type="evidence" value="ECO:0007669"/>
    <property type="project" value="InterPro"/>
</dbReference>
<dbReference type="STRING" id="29435.SAMN05216588_1431"/>
<dbReference type="PANTHER" id="PTHR39431:SF1">
    <property type="entry name" value="FRPA_C-RELATED PROTEIN"/>
    <property type="match status" value="1"/>
</dbReference>
<dbReference type="PROSITE" id="PS00330">
    <property type="entry name" value="HEMOLYSIN_CALCIUM"/>
    <property type="match status" value="2"/>
</dbReference>
<feature type="transmembrane region" description="Helical" evidence="2">
    <location>
        <begin position="164"/>
        <end position="185"/>
    </location>
</feature>
<keyword evidence="1" id="KW-0106">Calcium</keyword>
<keyword evidence="2" id="KW-0472">Membrane</keyword>
<evidence type="ECO:0000256" key="2">
    <source>
        <dbReference type="SAM" id="Phobius"/>
    </source>
</evidence>
<evidence type="ECO:0000313" key="4">
    <source>
        <dbReference type="EMBL" id="SDJ07159.1"/>
    </source>
</evidence>
<dbReference type="RefSeq" id="WP_279615895.1">
    <property type="nucleotide sequence ID" value="NZ_FNDG01000043.1"/>
</dbReference>
<dbReference type="InterPro" id="IPR001343">
    <property type="entry name" value="Hemolysn_Ca-bd"/>
</dbReference>
<gene>
    <name evidence="4" type="ORF">SAMN05216588_1431</name>
</gene>
<reference evidence="4 5" key="1">
    <citation type="submission" date="2016-10" db="EMBL/GenBank/DDBJ databases">
        <authorList>
            <person name="de Groot N.N."/>
        </authorList>
    </citation>
    <scope>NUCLEOTIDE SEQUENCE [LARGE SCALE GENOMIC DNA]</scope>
    <source>
        <strain evidence="4 5">LMG 18387</strain>
    </source>
</reference>
<evidence type="ECO:0000313" key="5">
    <source>
        <dbReference type="Proteomes" id="UP000198606"/>
    </source>
</evidence>
<feature type="transmembrane region" description="Helical" evidence="2">
    <location>
        <begin position="110"/>
        <end position="131"/>
    </location>
</feature>
<dbReference type="InterPro" id="IPR018511">
    <property type="entry name" value="Hemolysin-typ_Ca-bd_CS"/>
</dbReference>
<dbReference type="InterPro" id="IPR010566">
    <property type="entry name" value="Haemolys_ca-bd"/>
</dbReference>
<proteinExistence type="predicted"/>
<dbReference type="SUPFAM" id="SSF51120">
    <property type="entry name" value="beta-Roll"/>
    <property type="match status" value="1"/>
</dbReference>
<organism evidence="4 5">
    <name type="scientific">Phytopseudomonas flavescens</name>
    <dbReference type="NCBI Taxonomy" id="29435"/>
    <lineage>
        <taxon>Bacteria</taxon>
        <taxon>Pseudomonadati</taxon>
        <taxon>Pseudomonadota</taxon>
        <taxon>Gammaproteobacteria</taxon>
        <taxon>Pseudomonadales</taxon>
        <taxon>Pseudomonadaceae</taxon>
        <taxon>Phytopseudomonas</taxon>
    </lineage>
</organism>
<evidence type="ECO:0000256" key="1">
    <source>
        <dbReference type="ARBA" id="ARBA00022837"/>
    </source>
</evidence>
<dbReference type="AlphaFoldDB" id="A0A1G8QQW9"/>